<evidence type="ECO:0000313" key="3">
    <source>
        <dbReference type="Proteomes" id="UP000552757"/>
    </source>
</evidence>
<keyword evidence="1" id="KW-0812">Transmembrane</keyword>
<comment type="caution">
    <text evidence="2">The sequence shown here is derived from an EMBL/GenBank/DDBJ whole genome shotgun (WGS) entry which is preliminary data.</text>
</comment>
<dbReference type="EMBL" id="JACIEB010000003">
    <property type="protein sequence ID" value="MBB3981821.1"/>
    <property type="molecule type" value="Genomic_DNA"/>
</dbReference>
<reference evidence="2 3" key="1">
    <citation type="submission" date="2020-08" db="EMBL/GenBank/DDBJ databases">
        <title>Genomic Encyclopedia of Type Strains, Phase IV (KMG-IV): sequencing the most valuable type-strain genomes for metagenomic binning, comparative biology and taxonomic classification.</title>
        <authorList>
            <person name="Goeker M."/>
        </authorList>
    </citation>
    <scope>NUCLEOTIDE SEQUENCE [LARGE SCALE GENOMIC DNA]</scope>
    <source>
        <strain evidence="2 3">DSM 29348</strain>
    </source>
</reference>
<keyword evidence="3" id="KW-1185">Reference proteome</keyword>
<keyword evidence="1" id="KW-1133">Transmembrane helix</keyword>
<keyword evidence="1" id="KW-0472">Membrane</keyword>
<accession>A0A7W6DI98</accession>
<dbReference type="RefSeq" id="WP_183954933.1">
    <property type="nucleotide sequence ID" value="NZ_JACIEB010000003.1"/>
</dbReference>
<feature type="transmembrane region" description="Helical" evidence="1">
    <location>
        <begin position="21"/>
        <end position="40"/>
    </location>
</feature>
<organism evidence="2 3">
    <name type="scientific">Sphingobium fontiphilum</name>
    <dbReference type="NCBI Taxonomy" id="944425"/>
    <lineage>
        <taxon>Bacteria</taxon>
        <taxon>Pseudomonadati</taxon>
        <taxon>Pseudomonadota</taxon>
        <taxon>Alphaproteobacteria</taxon>
        <taxon>Sphingomonadales</taxon>
        <taxon>Sphingomonadaceae</taxon>
        <taxon>Sphingobium</taxon>
    </lineage>
</organism>
<dbReference type="AlphaFoldDB" id="A0A7W6DI98"/>
<name>A0A7W6DI98_9SPHN</name>
<dbReference type="Proteomes" id="UP000552757">
    <property type="component" value="Unassembled WGS sequence"/>
</dbReference>
<proteinExistence type="predicted"/>
<gene>
    <name evidence="2" type="ORF">GGR44_001480</name>
</gene>
<evidence type="ECO:0000256" key="1">
    <source>
        <dbReference type="SAM" id="Phobius"/>
    </source>
</evidence>
<sequence>MLRLVRGDGKDASRRRSTVMAPLSNIVVCALFLMAIRTPICGAKSE</sequence>
<protein>
    <submittedName>
        <fullName evidence="2">Uncharacterized protein</fullName>
    </submittedName>
</protein>
<evidence type="ECO:0000313" key="2">
    <source>
        <dbReference type="EMBL" id="MBB3981821.1"/>
    </source>
</evidence>